<gene>
    <name evidence="1" type="ORF">HPB50_023657</name>
</gene>
<reference evidence="1" key="1">
    <citation type="submission" date="2020-05" db="EMBL/GenBank/DDBJ databases">
        <title>Large-scale comparative analyses of tick genomes elucidate their genetic diversity and vector capacities.</title>
        <authorList>
            <person name="Jia N."/>
            <person name="Wang J."/>
            <person name="Shi W."/>
            <person name="Du L."/>
            <person name="Sun Y."/>
            <person name="Zhan W."/>
            <person name="Jiang J."/>
            <person name="Wang Q."/>
            <person name="Zhang B."/>
            <person name="Ji P."/>
            <person name="Sakyi L.B."/>
            <person name="Cui X."/>
            <person name="Yuan T."/>
            <person name="Jiang B."/>
            <person name="Yang W."/>
            <person name="Lam T.T.-Y."/>
            <person name="Chang Q."/>
            <person name="Ding S."/>
            <person name="Wang X."/>
            <person name="Zhu J."/>
            <person name="Ruan X."/>
            <person name="Zhao L."/>
            <person name="Wei J."/>
            <person name="Que T."/>
            <person name="Du C."/>
            <person name="Cheng J."/>
            <person name="Dai P."/>
            <person name="Han X."/>
            <person name="Huang E."/>
            <person name="Gao Y."/>
            <person name="Liu J."/>
            <person name="Shao H."/>
            <person name="Ye R."/>
            <person name="Li L."/>
            <person name="Wei W."/>
            <person name="Wang X."/>
            <person name="Wang C."/>
            <person name="Yang T."/>
            <person name="Huo Q."/>
            <person name="Li W."/>
            <person name="Guo W."/>
            <person name="Chen H."/>
            <person name="Zhou L."/>
            <person name="Ni X."/>
            <person name="Tian J."/>
            <person name="Zhou Y."/>
            <person name="Sheng Y."/>
            <person name="Liu T."/>
            <person name="Pan Y."/>
            <person name="Xia L."/>
            <person name="Li J."/>
            <person name="Zhao F."/>
            <person name="Cao W."/>
        </authorList>
    </citation>
    <scope>NUCLEOTIDE SEQUENCE</scope>
    <source>
        <strain evidence="1">Hyas-2018</strain>
    </source>
</reference>
<accession>A0ACB7T3V5</accession>
<evidence type="ECO:0000313" key="1">
    <source>
        <dbReference type="EMBL" id="KAH6941851.1"/>
    </source>
</evidence>
<comment type="caution">
    <text evidence="1">The sequence shown here is derived from an EMBL/GenBank/DDBJ whole genome shotgun (WGS) entry which is preliminary data.</text>
</comment>
<proteinExistence type="predicted"/>
<name>A0ACB7T3V5_HYAAI</name>
<keyword evidence="2" id="KW-1185">Reference proteome</keyword>
<evidence type="ECO:0000313" key="2">
    <source>
        <dbReference type="Proteomes" id="UP000821845"/>
    </source>
</evidence>
<dbReference type="Proteomes" id="UP000821845">
    <property type="component" value="Chromosome 11"/>
</dbReference>
<organism evidence="1 2">
    <name type="scientific">Hyalomma asiaticum</name>
    <name type="common">Tick</name>
    <dbReference type="NCBI Taxonomy" id="266040"/>
    <lineage>
        <taxon>Eukaryota</taxon>
        <taxon>Metazoa</taxon>
        <taxon>Ecdysozoa</taxon>
        <taxon>Arthropoda</taxon>
        <taxon>Chelicerata</taxon>
        <taxon>Arachnida</taxon>
        <taxon>Acari</taxon>
        <taxon>Parasitiformes</taxon>
        <taxon>Ixodida</taxon>
        <taxon>Ixodoidea</taxon>
        <taxon>Ixodidae</taxon>
        <taxon>Hyalomminae</taxon>
        <taxon>Hyalomma</taxon>
    </lineage>
</organism>
<dbReference type="EMBL" id="CM023491">
    <property type="protein sequence ID" value="KAH6941851.1"/>
    <property type="molecule type" value="Genomic_DNA"/>
</dbReference>
<sequence length="417" mass="47281">MGGALQQLYIILWKDVYVNQIRRHVVWTLLELVFTAISMYGVGKDGLELRLGGPVPTQVFARVQPLQLWDLQATRILYTPDVPLLADIIHKVREDLSIPIAEPVSSEDDLDDLLESGFDHGSVVGVAFENDLSDLNNMPDEVRYRVRAPGPKFDVRVRYWKLLQSPGPLNVLSTGEMASLLPLQYSLERQLLHHIWTAKFGDPPDEFAQLPLQRFPYPPYYPENFNTTYSRLVFRFGVGFLLPFASVVAKITDEKCSGIRELLRISGTSELVYWGSHFLSSSFTALLLSCVCMLFLYVFGSDPVLSYSDPLLVFVVLINFNSLAILHAMFISVLLTSSRLSIIFSMMYWICSIAFPYLMLQNPLGRGYYLRSRASKIITSVSPGMGLHWAFMVIERFERFRKSATRSHTSCVAPLSN</sequence>
<protein>
    <submittedName>
        <fullName evidence="1">Uncharacterized protein</fullName>
    </submittedName>
</protein>